<feature type="transmembrane region" description="Helical" evidence="8">
    <location>
        <begin position="238"/>
        <end position="257"/>
    </location>
</feature>
<evidence type="ECO:0000256" key="8">
    <source>
        <dbReference type="SAM" id="Phobius"/>
    </source>
</evidence>
<dbReference type="RefSeq" id="WP_023920066.1">
    <property type="nucleotide sequence ID" value="NZ_CAXSMM010000009.1"/>
</dbReference>
<feature type="transmembrane region" description="Helical" evidence="8">
    <location>
        <begin position="366"/>
        <end position="389"/>
    </location>
</feature>
<keyword evidence="2" id="KW-1003">Cell membrane</keyword>
<evidence type="ECO:0000256" key="3">
    <source>
        <dbReference type="ARBA" id="ARBA00022679"/>
    </source>
</evidence>
<reference evidence="10 13" key="2">
    <citation type="journal article" date="2019" name="Nat. Med.">
        <title>A library of human gut bacterial isolates paired with longitudinal multiomics data enables mechanistic microbiome research.</title>
        <authorList>
            <person name="Poyet M."/>
            <person name="Groussin M."/>
            <person name="Gibbons S.M."/>
            <person name="Avila-Pacheco J."/>
            <person name="Jiang X."/>
            <person name="Kearney S.M."/>
            <person name="Perrotta A.R."/>
            <person name="Berdy B."/>
            <person name="Zhao S."/>
            <person name="Lieberman T.D."/>
            <person name="Swanson P.K."/>
            <person name="Smith M."/>
            <person name="Roesemann S."/>
            <person name="Alexander J.E."/>
            <person name="Rich S.A."/>
            <person name="Livny J."/>
            <person name="Vlamakis H."/>
            <person name="Clish C."/>
            <person name="Bullock K."/>
            <person name="Deik A."/>
            <person name="Scott J."/>
            <person name="Pierce K.A."/>
            <person name="Xavier R.J."/>
            <person name="Alm E.J."/>
        </authorList>
    </citation>
    <scope>NUCLEOTIDE SEQUENCE [LARGE SCALE GENOMIC DNA]</scope>
    <source>
        <strain evidence="10 13">BIOML-A1</strain>
    </source>
</reference>
<protein>
    <submittedName>
        <fullName evidence="10 11">Acyltransferase</fullName>
    </submittedName>
</protein>
<dbReference type="AlphaFoldDB" id="A0A2I1TRT4"/>
<evidence type="ECO:0000313" key="12">
    <source>
        <dbReference type="Proteomes" id="UP000285773"/>
    </source>
</evidence>
<evidence type="ECO:0000256" key="4">
    <source>
        <dbReference type="ARBA" id="ARBA00022692"/>
    </source>
</evidence>
<comment type="subcellular location">
    <subcellularLocation>
        <location evidence="1">Cell membrane</location>
        <topology evidence="1">Multi-pass membrane protein</topology>
    </subcellularLocation>
</comment>
<evidence type="ECO:0000313" key="13">
    <source>
        <dbReference type="Proteomes" id="UP000441330"/>
    </source>
</evidence>
<dbReference type="InterPro" id="IPR002656">
    <property type="entry name" value="Acyl_transf_3_dom"/>
</dbReference>
<keyword evidence="7 10" id="KW-0012">Acyltransferase</keyword>
<feature type="transmembrane region" description="Helical" evidence="8">
    <location>
        <begin position="263"/>
        <end position="284"/>
    </location>
</feature>
<feature type="transmembrane region" description="Helical" evidence="8">
    <location>
        <begin position="6"/>
        <end position="23"/>
    </location>
</feature>
<reference evidence="11 12" key="1">
    <citation type="submission" date="2018-08" db="EMBL/GenBank/DDBJ databases">
        <title>A genome reference for cultivated species of the human gut microbiota.</title>
        <authorList>
            <person name="Zou Y."/>
            <person name="Xue W."/>
            <person name="Luo G."/>
        </authorList>
    </citation>
    <scope>NUCLEOTIDE SEQUENCE [LARGE SCALE GENOMIC DNA]</scope>
    <source>
        <strain evidence="11 12">AM33-3BH</strain>
    </source>
</reference>
<dbReference type="InterPro" id="IPR050879">
    <property type="entry name" value="Acyltransferase_3"/>
</dbReference>
<dbReference type="GO" id="GO:0009103">
    <property type="term" value="P:lipopolysaccharide biosynthetic process"/>
    <property type="evidence" value="ECO:0007669"/>
    <property type="project" value="TreeGrafter"/>
</dbReference>
<feature type="transmembrane region" description="Helical" evidence="8">
    <location>
        <begin position="296"/>
        <end position="319"/>
    </location>
</feature>
<sequence length="600" mass="67465">MRIKWFSLVRVTGLLLVLLYHFFQKAFPGGFIGVDIFFTFSGFLITALLIDEFARKQGIDYLAFLKRRFYRIVPPLVFMVLVVMPFTFMVQRDYVAGIGTQIAAVFGFVTNFFEMATGGSYESNFIPHLFLHTWSLALEVHYYVLWALLAWFLAKRAKTVGKYRGMLFLASSGLFLFTFLSMFIRAFLTANFSTIYFSSFTHIFPFFAGSCLATVTGIANVSPNFTKLVQSWSMKKTLSVLGGSFAFLFVLSLFLPFDSLWTYLFGFLAATIAACAMILSARILHEKTPDKKEPAILNFLADTSYGVYLFHWPFFIIFSQHLGNMMAALVTTIVSLILTALSFYILEPTIAGKEPRVFGMKMDLSFLTKPIFYLMIPLALLMIGISAFAPTVGAFDESLVVSGLNQADSKMQVTRTQVDNATATDYNVSNGVTMIGDSVNLRAQDYLTKAIPGIQIDAVVSRQLENGMKVFETDISNKVLLKNVVIALGTNTVSNYKELLDQYVEKLPKGRRLILVTPYDGRYANDQSSESVQTRLYELELAKKYDFITIADWYQVAIENPNIWVGTDSVHFNMETNGGELYAQTVKEALDKAEKGPVKK</sequence>
<dbReference type="InterPro" id="IPR036514">
    <property type="entry name" value="SGNH_hydro_sf"/>
</dbReference>
<evidence type="ECO:0000256" key="7">
    <source>
        <dbReference type="ARBA" id="ARBA00023315"/>
    </source>
</evidence>
<proteinExistence type="predicted"/>
<dbReference type="PANTHER" id="PTHR23028">
    <property type="entry name" value="ACETYLTRANSFERASE"/>
    <property type="match status" value="1"/>
</dbReference>
<feature type="transmembrane region" description="Helical" evidence="8">
    <location>
        <begin position="325"/>
        <end position="346"/>
    </location>
</feature>
<dbReference type="Proteomes" id="UP000285773">
    <property type="component" value="Unassembled WGS sequence"/>
</dbReference>
<dbReference type="PANTHER" id="PTHR23028:SF53">
    <property type="entry name" value="ACYL_TRANSF_3 DOMAIN-CONTAINING PROTEIN"/>
    <property type="match status" value="1"/>
</dbReference>
<feature type="transmembrane region" description="Helical" evidence="8">
    <location>
        <begin position="69"/>
        <end position="87"/>
    </location>
</feature>
<gene>
    <name evidence="11" type="ORF">DW820_10120</name>
    <name evidence="10" type="ORF">GMC94_08935</name>
</gene>
<keyword evidence="5 8" id="KW-1133">Transmembrane helix</keyword>
<dbReference type="Pfam" id="PF01757">
    <property type="entry name" value="Acyl_transf_3"/>
    <property type="match status" value="1"/>
</dbReference>
<organism evidence="10 13">
    <name type="scientific">Streptococcus parasanguinis</name>
    <dbReference type="NCBI Taxonomy" id="1318"/>
    <lineage>
        <taxon>Bacteria</taxon>
        <taxon>Bacillati</taxon>
        <taxon>Bacillota</taxon>
        <taxon>Bacilli</taxon>
        <taxon>Lactobacillales</taxon>
        <taxon>Streptococcaceae</taxon>
        <taxon>Streptococcus</taxon>
    </lineage>
</organism>
<dbReference type="EMBL" id="QSIO01000005">
    <property type="protein sequence ID" value="RHC93538.1"/>
    <property type="molecule type" value="Genomic_DNA"/>
</dbReference>
<feature type="transmembrane region" description="Helical" evidence="8">
    <location>
        <begin position="133"/>
        <end position="154"/>
    </location>
</feature>
<evidence type="ECO:0000313" key="11">
    <source>
        <dbReference type="EMBL" id="RHC93538.1"/>
    </source>
</evidence>
<evidence type="ECO:0000256" key="5">
    <source>
        <dbReference type="ARBA" id="ARBA00022989"/>
    </source>
</evidence>
<feature type="transmembrane region" description="Helical" evidence="8">
    <location>
        <begin position="30"/>
        <end position="49"/>
    </location>
</feature>
<evidence type="ECO:0000256" key="1">
    <source>
        <dbReference type="ARBA" id="ARBA00004651"/>
    </source>
</evidence>
<dbReference type="EMBL" id="WMZJ01000006">
    <property type="protein sequence ID" value="MTS54976.1"/>
    <property type="molecule type" value="Genomic_DNA"/>
</dbReference>
<dbReference type="Proteomes" id="UP000441330">
    <property type="component" value="Unassembled WGS sequence"/>
</dbReference>
<dbReference type="GO" id="GO:0005886">
    <property type="term" value="C:plasma membrane"/>
    <property type="evidence" value="ECO:0007669"/>
    <property type="project" value="UniProtKB-SubCell"/>
</dbReference>
<dbReference type="Gene3D" id="3.40.50.1110">
    <property type="entry name" value="SGNH hydrolase"/>
    <property type="match status" value="1"/>
</dbReference>
<evidence type="ECO:0000256" key="2">
    <source>
        <dbReference type="ARBA" id="ARBA00022475"/>
    </source>
</evidence>
<keyword evidence="6 8" id="KW-0472">Membrane</keyword>
<feature type="transmembrane region" description="Helical" evidence="8">
    <location>
        <begin position="194"/>
        <end position="218"/>
    </location>
</feature>
<feature type="transmembrane region" description="Helical" evidence="8">
    <location>
        <begin position="166"/>
        <end position="188"/>
    </location>
</feature>
<keyword evidence="4 8" id="KW-0812">Transmembrane</keyword>
<comment type="caution">
    <text evidence="10">The sequence shown here is derived from an EMBL/GenBank/DDBJ whole genome shotgun (WGS) entry which is preliminary data.</text>
</comment>
<keyword evidence="3 10" id="KW-0808">Transferase</keyword>
<accession>A0A2I1TRT4</accession>
<dbReference type="SUPFAM" id="SSF52266">
    <property type="entry name" value="SGNH hydrolase"/>
    <property type="match status" value="1"/>
</dbReference>
<dbReference type="GO" id="GO:0016747">
    <property type="term" value="F:acyltransferase activity, transferring groups other than amino-acyl groups"/>
    <property type="evidence" value="ECO:0007669"/>
    <property type="project" value="InterPro"/>
</dbReference>
<evidence type="ECO:0000256" key="6">
    <source>
        <dbReference type="ARBA" id="ARBA00023136"/>
    </source>
</evidence>
<feature type="domain" description="Acyltransferase 3" evidence="9">
    <location>
        <begin position="4"/>
        <end position="345"/>
    </location>
</feature>
<evidence type="ECO:0000313" key="10">
    <source>
        <dbReference type="EMBL" id="MTS54976.1"/>
    </source>
</evidence>
<name>A0A2I1TRT4_STRPA</name>
<evidence type="ECO:0000259" key="9">
    <source>
        <dbReference type="Pfam" id="PF01757"/>
    </source>
</evidence>